<name>W7CA39_9LIST</name>
<proteinExistence type="predicted"/>
<protein>
    <submittedName>
        <fullName evidence="2">Uncharacterized protein</fullName>
    </submittedName>
</protein>
<keyword evidence="1" id="KW-0812">Transmembrane</keyword>
<dbReference type="RefSeq" id="WP_051457078.1">
    <property type="nucleotide sequence ID" value="NZ_AODH01000077.1"/>
</dbReference>
<dbReference type="AlphaFoldDB" id="W7CA39"/>
<organism evidence="2 3">
    <name type="scientific">Brochothrix campestris FSL F6-1037</name>
    <dbReference type="NCBI Taxonomy" id="1265861"/>
    <lineage>
        <taxon>Bacteria</taxon>
        <taxon>Bacillati</taxon>
        <taxon>Bacillota</taxon>
        <taxon>Bacilli</taxon>
        <taxon>Bacillales</taxon>
        <taxon>Listeriaceae</taxon>
        <taxon>Brochothrix</taxon>
    </lineage>
</organism>
<dbReference type="OrthoDB" id="3035651at2"/>
<comment type="caution">
    <text evidence="2">The sequence shown here is derived from an EMBL/GenBank/DDBJ whole genome shotgun (WGS) entry which is preliminary data.</text>
</comment>
<feature type="transmembrane region" description="Helical" evidence="1">
    <location>
        <begin position="46"/>
        <end position="69"/>
    </location>
</feature>
<dbReference type="Pfam" id="PF04956">
    <property type="entry name" value="TrbC"/>
    <property type="match status" value="1"/>
</dbReference>
<dbReference type="InterPro" id="IPR007039">
    <property type="entry name" value="TrbC/VirB2"/>
</dbReference>
<accession>W7CA39</accession>
<reference evidence="2 3" key="1">
    <citation type="submission" date="2012-12" db="EMBL/GenBank/DDBJ databases">
        <title>Novel taxa of Listeriaceae from agricultural environments in the United States.</title>
        <authorList>
            <person name="den Bakker H.C."/>
            <person name="Allred A."/>
            <person name="Warchocki S."/>
            <person name="Wright E.M."/>
            <person name="Burrell A."/>
            <person name="Nightingale K.K."/>
            <person name="Kephart D."/>
            <person name="Wiedmann M."/>
        </authorList>
    </citation>
    <scope>NUCLEOTIDE SEQUENCE [LARGE SCALE GENOMIC DNA]</scope>
    <source>
        <strain evidence="2 3">FSL F6-1037</strain>
    </source>
</reference>
<evidence type="ECO:0000256" key="1">
    <source>
        <dbReference type="SAM" id="Phobius"/>
    </source>
</evidence>
<evidence type="ECO:0000313" key="2">
    <source>
        <dbReference type="EMBL" id="EUJ34190.1"/>
    </source>
</evidence>
<dbReference type="EMBL" id="AODH01000077">
    <property type="protein sequence ID" value="EUJ34190.1"/>
    <property type="molecule type" value="Genomic_DNA"/>
</dbReference>
<dbReference type="Proteomes" id="UP000019243">
    <property type="component" value="Unassembled WGS sequence"/>
</dbReference>
<keyword evidence="1" id="KW-0472">Membrane</keyword>
<gene>
    <name evidence="2" type="ORF">BCAMP_12553</name>
</gene>
<evidence type="ECO:0000313" key="3">
    <source>
        <dbReference type="Proteomes" id="UP000019243"/>
    </source>
</evidence>
<dbReference type="STRING" id="1265861.BCAMP_12553"/>
<feature type="transmembrane region" description="Helical" evidence="1">
    <location>
        <begin position="75"/>
        <end position="96"/>
    </location>
</feature>
<sequence>MLDSIHAAVTGALSGSFDFLAQMDLMDFFSNTSKFIASTTGKIKGLVLVVATLCGVIVGAMMMFGGGVSQKAKGWLMWIIIGCLIAWGAAEIMSTLKSVSGF</sequence>
<keyword evidence="3" id="KW-1185">Reference proteome</keyword>
<keyword evidence="1" id="KW-1133">Transmembrane helix</keyword>